<feature type="transmembrane region" description="Helical" evidence="11">
    <location>
        <begin position="1610"/>
        <end position="1627"/>
    </location>
</feature>
<dbReference type="FunFam" id="2.70.170.10:FF:000064">
    <property type="entry name" value="Uncharacterized protein"/>
    <property type="match status" value="2"/>
</dbReference>
<feature type="transmembrane region" description="Helical" evidence="11">
    <location>
        <begin position="1639"/>
        <end position="1662"/>
    </location>
</feature>
<feature type="domain" description="Sushi" evidence="15">
    <location>
        <begin position="426"/>
        <end position="488"/>
    </location>
</feature>
<evidence type="ECO:0000313" key="16">
    <source>
        <dbReference type="Proteomes" id="UP000515135"/>
    </source>
</evidence>
<dbReference type="FunFam" id="2.60.120.290:FF:000005">
    <property type="entry name" value="Procollagen C-endopeptidase enhancer 1"/>
    <property type="match status" value="1"/>
</dbReference>
<feature type="domain" description="CUB" evidence="12">
    <location>
        <begin position="63"/>
        <end position="201"/>
    </location>
</feature>
<dbReference type="InterPro" id="IPR038050">
    <property type="entry name" value="Neuro_actylchol_rec"/>
</dbReference>
<dbReference type="InterPro" id="IPR006202">
    <property type="entry name" value="Neur_chan_lig-bd"/>
</dbReference>
<evidence type="ECO:0000259" key="14">
    <source>
        <dbReference type="PROSITE" id="PS50070"/>
    </source>
</evidence>
<dbReference type="PROSITE" id="PS50038">
    <property type="entry name" value="FZ"/>
    <property type="match status" value="2"/>
</dbReference>
<dbReference type="Gene3D" id="2.40.20.10">
    <property type="entry name" value="Plasminogen Kringle 4"/>
    <property type="match status" value="2"/>
</dbReference>
<dbReference type="PANTHER" id="PTHR46335:SF1">
    <property type="entry name" value="CUBILIN"/>
    <property type="match status" value="1"/>
</dbReference>
<dbReference type="CDD" id="cd18989">
    <property type="entry name" value="LGIC_ECD_cation"/>
    <property type="match status" value="2"/>
</dbReference>
<evidence type="ECO:0000259" key="12">
    <source>
        <dbReference type="PROSITE" id="PS01180"/>
    </source>
</evidence>
<evidence type="ECO:0000256" key="3">
    <source>
        <dbReference type="ARBA" id="ARBA00022553"/>
    </source>
</evidence>
<keyword evidence="7 8" id="KW-1015">Disulfide bond</keyword>
<dbReference type="Pfam" id="PF00084">
    <property type="entry name" value="Sushi"/>
    <property type="match status" value="2"/>
</dbReference>
<dbReference type="GO" id="GO:0016020">
    <property type="term" value="C:membrane"/>
    <property type="evidence" value="ECO:0007669"/>
    <property type="project" value="UniProtKB-SubCell"/>
</dbReference>
<keyword evidence="6" id="KW-0067">ATP-binding</keyword>
<dbReference type="InterPro" id="IPR036734">
    <property type="entry name" value="Neur_chan_lig-bd_sf"/>
</dbReference>
<dbReference type="CDD" id="cd00033">
    <property type="entry name" value="CCP"/>
    <property type="match status" value="2"/>
</dbReference>
<feature type="domain" description="Sushi" evidence="15">
    <location>
        <begin position="1302"/>
        <end position="1364"/>
    </location>
</feature>
<dbReference type="InterPro" id="IPR035976">
    <property type="entry name" value="Sushi/SCR/CCP_sf"/>
</dbReference>
<dbReference type="FunFam" id="1.20.58.390:FF:000156">
    <property type="entry name" value="Uncharacterized protein"/>
    <property type="match status" value="2"/>
</dbReference>
<dbReference type="InterPro" id="IPR038178">
    <property type="entry name" value="Kringle_sf"/>
</dbReference>
<dbReference type="CDD" id="cd00041">
    <property type="entry name" value="CUB"/>
    <property type="match status" value="2"/>
</dbReference>
<gene>
    <name evidence="17" type="primary">LOC109483204</name>
</gene>
<feature type="domain" description="FZ" evidence="13">
    <location>
        <begin position="1094"/>
        <end position="1214"/>
    </location>
</feature>
<dbReference type="Gene3D" id="2.70.170.10">
    <property type="entry name" value="Neurotransmitter-gated ion-channel ligand-binding domain"/>
    <property type="match status" value="2"/>
</dbReference>
<dbReference type="SMART" id="SM00042">
    <property type="entry name" value="CUB"/>
    <property type="match status" value="2"/>
</dbReference>
<keyword evidence="4 9" id="KW-0420">Kringle</keyword>
<feature type="transmembrane region" description="Helical" evidence="11">
    <location>
        <begin position="704"/>
        <end position="727"/>
    </location>
</feature>
<keyword evidence="3" id="KW-0597">Phosphoprotein</keyword>
<dbReference type="SUPFAM" id="SSF57440">
    <property type="entry name" value="Kringle-like"/>
    <property type="match status" value="2"/>
</dbReference>
<name>A0A6P5A637_BRABE</name>
<keyword evidence="10" id="KW-0768">Sushi</keyword>
<dbReference type="PANTHER" id="PTHR46335">
    <property type="entry name" value="CUBILIN"/>
    <property type="match status" value="1"/>
</dbReference>
<dbReference type="KEGG" id="bbel:109483204"/>
<feature type="disulfide bond" evidence="8">
    <location>
        <begin position="1141"/>
        <end position="1179"/>
    </location>
</feature>
<comment type="caution">
    <text evidence="9">Lacks conserved residue(s) required for the propagation of feature annotation.</text>
</comment>
<dbReference type="CDD" id="cd07066">
    <property type="entry name" value="CRD_FZ"/>
    <property type="match status" value="2"/>
</dbReference>
<dbReference type="InterPro" id="IPR036790">
    <property type="entry name" value="Frizzled_dom_sf"/>
</dbReference>
<evidence type="ECO:0000313" key="17">
    <source>
        <dbReference type="RefSeq" id="XP_019641744.1"/>
    </source>
</evidence>
<dbReference type="Gene3D" id="2.10.70.10">
    <property type="entry name" value="Complement Module, domain 1"/>
    <property type="match status" value="2"/>
</dbReference>
<dbReference type="SMART" id="SM00063">
    <property type="entry name" value="FRI"/>
    <property type="match status" value="2"/>
</dbReference>
<feature type="disulfide bond" evidence="8">
    <location>
        <begin position="272"/>
        <end position="310"/>
    </location>
</feature>
<evidence type="ECO:0000256" key="1">
    <source>
        <dbReference type="ARBA" id="ARBA00004141"/>
    </source>
</evidence>
<dbReference type="RefSeq" id="XP_019641744.1">
    <property type="nucleotide sequence ID" value="XM_019786185.1"/>
</dbReference>
<dbReference type="InterPro" id="IPR000436">
    <property type="entry name" value="Sushi_SCR_CCP_dom"/>
</dbReference>
<dbReference type="Pfam" id="PF02931">
    <property type="entry name" value="Neur_chan_LBD"/>
    <property type="match status" value="2"/>
</dbReference>
<dbReference type="PROSITE" id="PS50070">
    <property type="entry name" value="KRINGLE_2"/>
    <property type="match status" value="2"/>
</dbReference>
<evidence type="ECO:0000256" key="11">
    <source>
        <dbReference type="SAM" id="Phobius"/>
    </source>
</evidence>
<evidence type="ECO:0000256" key="4">
    <source>
        <dbReference type="ARBA" id="ARBA00022572"/>
    </source>
</evidence>
<feature type="domain" description="CUB" evidence="12">
    <location>
        <begin position="945"/>
        <end position="1070"/>
    </location>
</feature>
<dbReference type="Gene3D" id="1.10.2000.10">
    <property type="entry name" value="Frizzled cysteine-rich domain"/>
    <property type="match status" value="2"/>
</dbReference>
<evidence type="ECO:0000256" key="9">
    <source>
        <dbReference type="PROSITE-ProRule" id="PRU00121"/>
    </source>
</evidence>
<evidence type="ECO:0000259" key="15">
    <source>
        <dbReference type="PROSITE" id="PS50923"/>
    </source>
</evidence>
<feature type="transmembrane region" description="Helical" evidence="11">
    <location>
        <begin position="1586"/>
        <end position="1603"/>
    </location>
</feature>
<dbReference type="GeneID" id="109483204"/>
<comment type="subcellular location">
    <subcellularLocation>
        <location evidence="1">Membrane</location>
        <topology evidence="1">Multi-pass membrane protein</topology>
    </subcellularLocation>
    <subcellularLocation>
        <location evidence="2">Membrane</location>
        <topology evidence="2">Single-pass type I membrane protein</topology>
    </subcellularLocation>
</comment>
<dbReference type="PROSITE" id="PS50923">
    <property type="entry name" value="SUSHI"/>
    <property type="match status" value="2"/>
</dbReference>
<feature type="transmembrane region" description="Helical" evidence="11">
    <location>
        <begin position="739"/>
        <end position="758"/>
    </location>
</feature>
<dbReference type="OrthoDB" id="10029950at2759"/>
<evidence type="ECO:0000256" key="7">
    <source>
        <dbReference type="ARBA" id="ARBA00023157"/>
    </source>
</evidence>
<dbReference type="SUPFAM" id="SSF63712">
    <property type="entry name" value="Nicotinic receptor ligand binding domain-like"/>
    <property type="match status" value="2"/>
</dbReference>
<feature type="transmembrane region" description="Helical" evidence="11">
    <location>
        <begin position="916"/>
        <end position="933"/>
    </location>
</feature>
<reference evidence="17" key="1">
    <citation type="submission" date="2025-08" db="UniProtKB">
        <authorList>
            <consortium name="RefSeq"/>
        </authorList>
    </citation>
    <scope>IDENTIFICATION</scope>
    <source>
        <tissue evidence="17">Gonad</tissue>
    </source>
</reference>
<evidence type="ECO:0000256" key="6">
    <source>
        <dbReference type="ARBA" id="ARBA00022840"/>
    </source>
</evidence>
<dbReference type="SMART" id="SM00130">
    <property type="entry name" value="KR"/>
    <property type="match status" value="2"/>
</dbReference>
<dbReference type="InterPro" id="IPR036719">
    <property type="entry name" value="Neuro-gated_channel_TM_sf"/>
</dbReference>
<evidence type="ECO:0000256" key="5">
    <source>
        <dbReference type="ARBA" id="ARBA00022741"/>
    </source>
</evidence>
<dbReference type="InterPro" id="IPR000859">
    <property type="entry name" value="CUB_dom"/>
</dbReference>
<evidence type="ECO:0000259" key="13">
    <source>
        <dbReference type="PROSITE" id="PS50038"/>
    </source>
</evidence>
<accession>A0A6P5A637</accession>
<dbReference type="Pfam" id="PF00051">
    <property type="entry name" value="Kringle"/>
    <property type="match status" value="1"/>
</dbReference>
<feature type="domain" description="Kringle" evidence="14">
    <location>
        <begin position="341"/>
        <end position="423"/>
    </location>
</feature>
<feature type="transmembrane region" description="Helical" evidence="11">
    <location>
        <begin position="764"/>
        <end position="787"/>
    </location>
</feature>
<dbReference type="Pfam" id="PF02932">
    <property type="entry name" value="Neur_chan_memb"/>
    <property type="match status" value="2"/>
</dbReference>
<dbReference type="SUPFAM" id="SSF90112">
    <property type="entry name" value="Neurotransmitter-gated ion-channel transmembrane pore"/>
    <property type="match status" value="2"/>
</dbReference>
<dbReference type="SMART" id="SM00032">
    <property type="entry name" value="CCP"/>
    <property type="match status" value="2"/>
</dbReference>
<dbReference type="SUPFAM" id="SSF49854">
    <property type="entry name" value="Spermadhesin, CUB domain"/>
    <property type="match status" value="2"/>
</dbReference>
<dbReference type="Pfam" id="PF00431">
    <property type="entry name" value="CUB"/>
    <property type="match status" value="2"/>
</dbReference>
<dbReference type="GO" id="GO:0005524">
    <property type="term" value="F:ATP binding"/>
    <property type="evidence" value="ECO:0007669"/>
    <property type="project" value="UniProtKB-KW"/>
</dbReference>
<dbReference type="InterPro" id="IPR020067">
    <property type="entry name" value="Frizzled_dom"/>
</dbReference>
<feature type="domain" description="Kringle" evidence="14">
    <location>
        <begin position="1210"/>
        <end position="1299"/>
    </location>
</feature>
<evidence type="ECO:0000256" key="8">
    <source>
        <dbReference type="PROSITE-ProRule" id="PRU00090"/>
    </source>
</evidence>
<dbReference type="Gene3D" id="2.60.120.290">
    <property type="entry name" value="Spermadhesin, CUB domain"/>
    <property type="match status" value="2"/>
</dbReference>
<protein>
    <submittedName>
        <fullName evidence="17">LOW QUALITY PROTEIN: uncharacterized protein LOC109483204</fullName>
    </submittedName>
</protein>
<dbReference type="GO" id="GO:0005230">
    <property type="term" value="F:extracellular ligand-gated monoatomic ion channel activity"/>
    <property type="evidence" value="ECO:0007669"/>
    <property type="project" value="InterPro"/>
</dbReference>
<dbReference type="Pfam" id="PF01392">
    <property type="entry name" value="Fz"/>
    <property type="match status" value="2"/>
</dbReference>
<keyword evidence="11" id="KW-1133">Transmembrane helix</keyword>
<keyword evidence="11" id="KW-0472">Membrane</keyword>
<dbReference type="InterPro" id="IPR006029">
    <property type="entry name" value="Neurotrans-gated_channel_TM"/>
</dbReference>
<keyword evidence="11" id="KW-0812">Transmembrane</keyword>
<dbReference type="Gene3D" id="1.20.58.390">
    <property type="entry name" value="Neurotransmitter-gated ion-channel transmembrane domain"/>
    <property type="match status" value="2"/>
</dbReference>
<organism evidence="16 17">
    <name type="scientific">Branchiostoma belcheri</name>
    <name type="common">Amphioxus</name>
    <dbReference type="NCBI Taxonomy" id="7741"/>
    <lineage>
        <taxon>Eukaryota</taxon>
        <taxon>Metazoa</taxon>
        <taxon>Chordata</taxon>
        <taxon>Cephalochordata</taxon>
        <taxon>Leptocardii</taxon>
        <taxon>Amphioxiformes</taxon>
        <taxon>Branchiostomatidae</taxon>
        <taxon>Branchiostoma</taxon>
    </lineage>
</organism>
<keyword evidence="16" id="KW-1185">Reference proteome</keyword>
<evidence type="ECO:0000256" key="2">
    <source>
        <dbReference type="ARBA" id="ARBA00004479"/>
    </source>
</evidence>
<evidence type="ECO:0000256" key="10">
    <source>
        <dbReference type="PROSITE-ProRule" id="PRU00302"/>
    </source>
</evidence>
<dbReference type="InterPro" id="IPR000001">
    <property type="entry name" value="Kringle"/>
</dbReference>
<dbReference type="Proteomes" id="UP000515135">
    <property type="component" value="Unplaced"/>
</dbReference>
<dbReference type="InterPro" id="IPR035914">
    <property type="entry name" value="Sperma_CUB_dom_sf"/>
</dbReference>
<dbReference type="SUPFAM" id="SSF63501">
    <property type="entry name" value="Frizzled cysteine-rich domain"/>
    <property type="match status" value="2"/>
</dbReference>
<dbReference type="PROSITE" id="PS01180">
    <property type="entry name" value="CUB"/>
    <property type="match status" value="2"/>
</dbReference>
<feature type="domain" description="FZ" evidence="13">
    <location>
        <begin position="225"/>
        <end position="336"/>
    </location>
</feature>
<dbReference type="InterPro" id="IPR013806">
    <property type="entry name" value="Kringle-like"/>
</dbReference>
<sequence>MYPVSRIELGIIQVAPCTRRKGCKLSVSTFTTRNPYSTRSQKMYRRLVDALFVVLVISAAFVCGQRTATPVQPEGGATTPSGQVIVLQAERGRVGHLSSPGFPDNYPIRRSIMWRLESTSYDDVVHLAFDHFDLERPTWRGNCSYDSVTVYDDTEMNILKGRFCGKKLPPEMESTSTVLTVVFMSDARVTRSGFSARYWATESTGLIEDLVPALASGHFIEVPMPIPDEFYDYCRDLDFERVTIPNFYGHESADEILTSRQWQEMTTVDTSCHPQIQPFLCSLLMPQFAILMSRKKLPCQSWCREVRLSCSSAATNGSLFDDIDCTSLPTAGCVNLEPSEDCYYGNGENYRGMGTLPEESGQTCLNWTDVLGPVKTRFDWADPQENYCRTIWSDTYPEPFCFVTRVWDGQEYTFPEPCGLKPCDEPGCGPPPNVESGSRSPIQNFYRVGEKVFISCDVGYVIEQEEEDMWITCTEDGTWSKENLRCSVDHRLELANTLLAKDRYSPQLAPSRDQVRVIFEAAVVEIIDADEKNENMFASIAFRLRWKDNRLSWTPTKYGRVSELVVTTKDVWIPKVYLRRNGDAKFSDFPEAPVTVTSDGLVEWDIIDLLTTTCDLEPVLFPFDSMDCPVCLGANTRVERFSCPGIRDNTSGTDEPQSHIENFMGCGEVAVDVADQWNARWTIDVDEGVFGAGCINMQFHRIPTFHFCTTLSPVIILTLLMCITFVLPIEKGDRLSYGMTILLSMVVSLVFITDVLPAKGTMPVVALLIVVYMCMMGFFLIVTVIVIRISSRDKDLPPLVKKVFLRHVARLVFLGDLTQTKHGHTVLEVEVDSFEMGKGTMGNDSKPAEADPKHLLEVLQSLKESVNGLSNAVESLAISAPPKTTETTDDEGPKTDYSKLAKVLDRLCLTLLGKLLRLRTAVFAVLLISVAFVCGQQTATPPRPTGGTTTPSEQVNVLQAERGRVGNFSTPGFPDNYPNNTNRTWRIEATLPDDVVYLTFDHFDLERPNFSGNCSWDSVAVYDHNNDLIGKTLCGEKLPKTNYTSRDLSVVFISDAKVTRSGFSATYWASLGTGDSLDLVASVTSGRIHEVPVPVPDEFYNYCKDLDFKEITIPNFYNQSSVEEILASRQWQEMTTVNSSCHPQIQPFLCSLLMPQFSQNVSTKLLPCQSWCHEVRFSCSSGATTGSLFDDILCTSLPTAECVNLEPPEDCYYGNGQNYKGMGTLPKDGEKCLDWNKVVNKMYFKQHVEWADLQENYCRNIFVASRWSEPFCHVEDPYRKNLFHGVIAFVIEPCGLKPCHENGCSLSAVNVRSGRLSPSRNFYRVGEKVFISCDAGYFMEKEEDMWITCTENGRWSKNWLECSVDYELKLSNTLLDSERYSPQLAPSREHVEVIFEAAVVEIIDADEKNENMFASIAFRLQWKDGRLSWNPTDYGDGKEIVVSSKKVWTPDIYLRRNGDPKFSDFPDARVTINSDGLVKWDIIDLLTTTCDLEPALFPFDSMECPVCLGANTRVERFSCAETRDNTSVDEQKSPIENFMICGDEDEDVVDQWKARWTINVHEGEFGKGCINVQFDRLPTFHFCTTLSPPIILSLLMCITFLLPTEKGDRLSFGMTILLSMVVSLVFITDVLPAKGSMPVAAVLIIVYMCLMGVFLIATVINIRVSSMKRELHPLLKKVFLVYVARLVLLGDLTQTEDGPTPRKVEEDKSEMVTDITENDTKPAEVEPSQLRTKQVLMSLKESVNDLSTAVEAMSTKPSGVGKPDCKKLARVFDRICFILYVSGLIIAIPIVRYAASEN</sequence>
<proteinExistence type="predicted"/>
<dbReference type="SUPFAM" id="SSF57535">
    <property type="entry name" value="Complement control module/SCR domain"/>
    <property type="match status" value="2"/>
</dbReference>
<feature type="transmembrane region" description="Helical" evidence="11">
    <location>
        <begin position="1775"/>
        <end position="1795"/>
    </location>
</feature>
<keyword evidence="5" id="KW-0547">Nucleotide-binding</keyword>
<dbReference type="CDD" id="cd19051">
    <property type="entry name" value="LGIC_TM_cation"/>
    <property type="match status" value="2"/>
</dbReference>